<dbReference type="GO" id="GO:0008817">
    <property type="term" value="F:corrinoid adenosyltransferase activity"/>
    <property type="evidence" value="ECO:0007669"/>
    <property type="project" value="UniProtKB-EC"/>
</dbReference>
<dbReference type="Gene3D" id="1.20.1200.10">
    <property type="entry name" value="Cobalamin adenosyltransferase-like"/>
    <property type="match status" value="1"/>
</dbReference>
<keyword evidence="8" id="KW-0067">ATP-binding</keyword>
<protein>
    <recommendedName>
        <fullName evidence="4">Corrinoid adenosyltransferase</fullName>
        <ecNumber evidence="3">2.5.1.17</ecNumber>
    </recommendedName>
    <alternativeName>
        <fullName evidence="9">Cob(II)alamin adenosyltransferase</fullName>
    </alternativeName>
    <alternativeName>
        <fullName evidence="11">Cob(II)yrinic acid a,c-diamide adenosyltransferase</fullName>
    </alternativeName>
    <alternativeName>
        <fullName evidence="10">Cobinamide/cobalamin adenosyltransferase</fullName>
    </alternativeName>
</protein>
<dbReference type="Pfam" id="PF03928">
    <property type="entry name" value="HbpS-like"/>
    <property type="match status" value="1"/>
</dbReference>
<feature type="domain" description="Cobalamin adenosyltransferase-like" evidence="15">
    <location>
        <begin position="4"/>
        <end position="170"/>
    </location>
</feature>
<feature type="region of interest" description="Disordered" evidence="14">
    <location>
        <begin position="211"/>
        <end position="237"/>
    </location>
</feature>
<dbReference type="Gene3D" id="3.30.450.150">
    <property type="entry name" value="Haem-degrading domain"/>
    <property type="match status" value="1"/>
</dbReference>
<evidence type="ECO:0000256" key="11">
    <source>
        <dbReference type="ARBA" id="ARBA00033354"/>
    </source>
</evidence>
<dbReference type="Proteomes" id="UP000471031">
    <property type="component" value="Unassembled WGS sequence"/>
</dbReference>
<evidence type="ECO:0000256" key="1">
    <source>
        <dbReference type="ARBA" id="ARBA00005121"/>
    </source>
</evidence>
<evidence type="ECO:0000256" key="4">
    <source>
        <dbReference type="ARBA" id="ARBA00020963"/>
    </source>
</evidence>
<dbReference type="InterPro" id="IPR029499">
    <property type="entry name" value="PduO-typ"/>
</dbReference>
<evidence type="ECO:0000256" key="13">
    <source>
        <dbReference type="ARBA" id="ARBA00048692"/>
    </source>
</evidence>
<dbReference type="NCBIfam" id="TIGR00636">
    <property type="entry name" value="PduO_Nterm"/>
    <property type="match status" value="1"/>
</dbReference>
<evidence type="ECO:0000256" key="8">
    <source>
        <dbReference type="ARBA" id="ARBA00022840"/>
    </source>
</evidence>
<evidence type="ECO:0000256" key="2">
    <source>
        <dbReference type="ARBA" id="ARBA00007487"/>
    </source>
</evidence>
<dbReference type="SUPFAM" id="SSF143744">
    <property type="entry name" value="GlcG-like"/>
    <property type="match status" value="1"/>
</dbReference>
<proteinExistence type="inferred from homology"/>
<keyword evidence="6 16" id="KW-0808">Transferase</keyword>
<reference evidence="16 17" key="1">
    <citation type="submission" date="2020-01" db="EMBL/GenBank/DDBJ databases">
        <title>Whole genome sequence of Heliobacterium gestii DSM 11169.</title>
        <authorList>
            <person name="Kyndt J.A."/>
            <person name="Meyer T.E."/>
        </authorList>
    </citation>
    <scope>NUCLEOTIDE SEQUENCE [LARGE SCALE GENOMIC DNA]</scope>
    <source>
        <strain evidence="16 17">DSM 11169</strain>
    </source>
</reference>
<evidence type="ECO:0000256" key="14">
    <source>
        <dbReference type="SAM" id="MobiDB-lite"/>
    </source>
</evidence>
<evidence type="ECO:0000256" key="6">
    <source>
        <dbReference type="ARBA" id="ARBA00022679"/>
    </source>
</evidence>
<dbReference type="InterPro" id="IPR038084">
    <property type="entry name" value="PduO/GlcC-like_sf"/>
</dbReference>
<evidence type="ECO:0000313" key="16">
    <source>
        <dbReference type="EMBL" id="MZP42406.1"/>
    </source>
</evidence>
<dbReference type="OrthoDB" id="9778896at2"/>
<dbReference type="InterPro" id="IPR009221">
    <property type="entry name" value="PduO"/>
</dbReference>
<dbReference type="PIRSF" id="PIRSF036411">
    <property type="entry name" value="ATR_PduO"/>
    <property type="match status" value="1"/>
</dbReference>
<sequence>MMKVYTKTGDRGVTSLFSGQRVPKDHARVEVYGTLDEASAALGLAKSLTKNEKALSIIHRIQAELFDVNADLATELGEEAKRPLRYRLTEDHARALEQSIDSLEAARIPQKGFVIPGASSAGAAIDLARTIVRRAERAAVKLSKFAEVHPPVMVYLNRLSDLLFVLARFVDQEEMIAQVTAKVKRILTENSAAGLSPEERSFFEQPILEPATEQPSTPEHPAANDAAADTATSTKKPAASTLLGRAKAMIEAAEAKAAEIGVPMVITVVDGGGNLVAQHRMDGALLASIAISRDKAYTAMALKMSTEAAAALAQPYRALYGLNTVDGGRLVVFGGGIPIADDGVIIGAIGVSGGSVEQDIAVAQAGLDA</sequence>
<evidence type="ECO:0000256" key="9">
    <source>
        <dbReference type="ARBA" id="ARBA00031529"/>
    </source>
</evidence>
<dbReference type="GO" id="GO:0009236">
    <property type="term" value="P:cobalamin biosynthetic process"/>
    <property type="evidence" value="ECO:0007669"/>
    <property type="project" value="UniProtKB-KW"/>
</dbReference>
<dbReference type="InterPro" id="IPR036451">
    <property type="entry name" value="CblAdoTrfase-like_sf"/>
</dbReference>
<feature type="compositionally biased region" description="Low complexity" evidence="14">
    <location>
        <begin position="221"/>
        <end position="237"/>
    </location>
</feature>
<keyword evidence="7" id="KW-0547">Nucleotide-binding</keyword>
<accession>A0A845LHR1</accession>
<dbReference type="SUPFAM" id="SSF89028">
    <property type="entry name" value="Cobalamin adenosyltransferase-like"/>
    <property type="match status" value="1"/>
</dbReference>
<organism evidence="16 17">
    <name type="scientific">Heliomicrobium gestii</name>
    <name type="common">Heliobacterium gestii</name>
    <dbReference type="NCBI Taxonomy" id="2699"/>
    <lineage>
        <taxon>Bacteria</taxon>
        <taxon>Bacillati</taxon>
        <taxon>Bacillota</taxon>
        <taxon>Clostridia</taxon>
        <taxon>Eubacteriales</taxon>
        <taxon>Heliobacteriaceae</taxon>
        <taxon>Heliomicrobium</taxon>
    </lineage>
</organism>
<evidence type="ECO:0000256" key="10">
    <source>
        <dbReference type="ARBA" id="ARBA00033334"/>
    </source>
</evidence>
<comment type="caution">
    <text evidence="16">The sequence shown here is derived from an EMBL/GenBank/DDBJ whole genome shotgun (WGS) entry which is preliminary data.</text>
</comment>
<comment type="catalytic activity">
    <reaction evidence="13">
        <text>2 cob(II)alamin + reduced [electron-transfer flavoprotein] + 2 ATP = 2 adenosylcob(III)alamin + 2 triphosphate + oxidized [electron-transfer flavoprotein] + 3 H(+)</text>
        <dbReference type="Rhea" id="RHEA:28671"/>
        <dbReference type="Rhea" id="RHEA-COMP:10685"/>
        <dbReference type="Rhea" id="RHEA-COMP:10686"/>
        <dbReference type="ChEBI" id="CHEBI:15378"/>
        <dbReference type="ChEBI" id="CHEBI:16304"/>
        <dbReference type="ChEBI" id="CHEBI:18036"/>
        <dbReference type="ChEBI" id="CHEBI:18408"/>
        <dbReference type="ChEBI" id="CHEBI:30616"/>
        <dbReference type="ChEBI" id="CHEBI:57692"/>
        <dbReference type="ChEBI" id="CHEBI:58307"/>
        <dbReference type="EC" id="2.5.1.17"/>
    </reaction>
</comment>
<evidence type="ECO:0000256" key="7">
    <source>
        <dbReference type="ARBA" id="ARBA00022741"/>
    </source>
</evidence>
<name>A0A845LHR1_HELGE</name>
<dbReference type="EMBL" id="WXEX01000003">
    <property type="protein sequence ID" value="MZP42406.1"/>
    <property type="molecule type" value="Genomic_DNA"/>
</dbReference>
<comment type="similarity">
    <text evidence="2">Belongs to the Cob(I)alamin adenosyltransferase family.</text>
</comment>
<keyword evidence="17" id="KW-1185">Reference proteome</keyword>
<dbReference type="Pfam" id="PF01923">
    <property type="entry name" value="Cob_adeno_trans"/>
    <property type="match status" value="1"/>
</dbReference>
<comment type="catalytic activity">
    <reaction evidence="12">
        <text>2 cob(II)yrinate a,c diamide + reduced [electron-transfer flavoprotein] + 2 ATP = 2 adenosylcob(III)yrinate a,c-diamide + 2 triphosphate + oxidized [electron-transfer flavoprotein] + 3 H(+)</text>
        <dbReference type="Rhea" id="RHEA:11528"/>
        <dbReference type="Rhea" id="RHEA-COMP:10685"/>
        <dbReference type="Rhea" id="RHEA-COMP:10686"/>
        <dbReference type="ChEBI" id="CHEBI:15378"/>
        <dbReference type="ChEBI" id="CHEBI:18036"/>
        <dbReference type="ChEBI" id="CHEBI:30616"/>
        <dbReference type="ChEBI" id="CHEBI:57692"/>
        <dbReference type="ChEBI" id="CHEBI:58307"/>
        <dbReference type="ChEBI" id="CHEBI:58503"/>
        <dbReference type="ChEBI" id="CHEBI:58537"/>
        <dbReference type="EC" id="2.5.1.17"/>
    </reaction>
</comment>
<dbReference type="PANTHER" id="PTHR12213">
    <property type="entry name" value="CORRINOID ADENOSYLTRANSFERASE"/>
    <property type="match status" value="1"/>
</dbReference>
<dbReference type="PANTHER" id="PTHR12213:SF0">
    <property type="entry name" value="CORRINOID ADENOSYLTRANSFERASE MMAB"/>
    <property type="match status" value="1"/>
</dbReference>
<gene>
    <name evidence="16" type="ORF">GTO89_05040</name>
</gene>
<dbReference type="GO" id="GO:0005524">
    <property type="term" value="F:ATP binding"/>
    <property type="evidence" value="ECO:0007669"/>
    <property type="project" value="UniProtKB-KW"/>
</dbReference>
<dbReference type="AlphaFoldDB" id="A0A845LHR1"/>
<dbReference type="InterPro" id="IPR005624">
    <property type="entry name" value="PduO/GlcC-like"/>
</dbReference>
<evidence type="ECO:0000259" key="15">
    <source>
        <dbReference type="Pfam" id="PF01923"/>
    </source>
</evidence>
<comment type="pathway">
    <text evidence="1">Cofactor biosynthesis; adenosylcobalamin biosynthesis; adenosylcobalamin from cob(II)yrinate a,c-diamide: step 2/7.</text>
</comment>
<evidence type="ECO:0000256" key="12">
    <source>
        <dbReference type="ARBA" id="ARBA00048555"/>
    </source>
</evidence>
<dbReference type="InterPro" id="IPR016030">
    <property type="entry name" value="CblAdoTrfase-like"/>
</dbReference>
<evidence type="ECO:0000256" key="3">
    <source>
        <dbReference type="ARBA" id="ARBA00012454"/>
    </source>
</evidence>
<evidence type="ECO:0000313" key="17">
    <source>
        <dbReference type="Proteomes" id="UP000471031"/>
    </source>
</evidence>
<keyword evidence="5" id="KW-0169">Cobalamin biosynthesis</keyword>
<evidence type="ECO:0000256" key="5">
    <source>
        <dbReference type="ARBA" id="ARBA00022573"/>
    </source>
</evidence>
<dbReference type="EC" id="2.5.1.17" evidence="3"/>